<evidence type="ECO:0000313" key="2">
    <source>
        <dbReference type="EMBL" id="RPJ68068.1"/>
    </source>
</evidence>
<dbReference type="EMBL" id="RPOK01000001">
    <property type="protein sequence ID" value="RPJ68068.1"/>
    <property type="molecule type" value="Genomic_DNA"/>
</dbReference>
<dbReference type="InterPro" id="IPR058548">
    <property type="entry name" value="MlaB-like_STAS"/>
</dbReference>
<evidence type="ECO:0000259" key="1">
    <source>
        <dbReference type="Pfam" id="PF13466"/>
    </source>
</evidence>
<sequence>MKVALQLDNTQLTVSGDLDRNSLKQDGWQMLSNSQQNGLIKAGRVEILFQQIEHVDSAGLAWVLNWIKDASAKGVTPTLSKVPSKLIQLAKLSSVAELLPIQDD</sequence>
<comment type="caution">
    <text evidence="2">The sequence shown here is derived from an EMBL/GenBank/DDBJ whole genome shotgun (WGS) entry which is preliminary data.</text>
</comment>
<feature type="domain" description="MlaB-like STAS" evidence="1">
    <location>
        <begin position="12"/>
        <end position="95"/>
    </location>
</feature>
<accession>A0A3N5ZDE3</accession>
<keyword evidence="3" id="KW-1185">Reference proteome</keyword>
<protein>
    <submittedName>
        <fullName evidence="2">STAS domain-containing protein</fullName>
    </submittedName>
</protein>
<dbReference type="Proteomes" id="UP000275281">
    <property type="component" value="Unassembled WGS sequence"/>
</dbReference>
<dbReference type="SUPFAM" id="SSF52091">
    <property type="entry name" value="SpoIIaa-like"/>
    <property type="match status" value="1"/>
</dbReference>
<dbReference type="InterPro" id="IPR036513">
    <property type="entry name" value="STAS_dom_sf"/>
</dbReference>
<reference evidence="2 3" key="1">
    <citation type="submission" date="2018-11" db="EMBL/GenBank/DDBJ databases">
        <authorList>
            <person name="Ye M.-Q."/>
            <person name="Du Z.-J."/>
        </authorList>
    </citation>
    <scope>NUCLEOTIDE SEQUENCE [LARGE SCALE GENOMIC DNA]</scope>
    <source>
        <strain evidence="2 3">U0105</strain>
    </source>
</reference>
<dbReference type="OrthoDB" id="5900662at2"/>
<dbReference type="Gene3D" id="3.30.750.24">
    <property type="entry name" value="STAS domain"/>
    <property type="match status" value="1"/>
</dbReference>
<evidence type="ECO:0000313" key="3">
    <source>
        <dbReference type="Proteomes" id="UP000275281"/>
    </source>
</evidence>
<dbReference type="AlphaFoldDB" id="A0A3N5ZDE3"/>
<name>A0A3N5ZDE3_9ALTE</name>
<dbReference type="RefSeq" id="WP_124026070.1">
    <property type="nucleotide sequence ID" value="NZ_JBHRSN010000005.1"/>
</dbReference>
<gene>
    <name evidence="2" type="ORF">DRW07_01245</name>
</gene>
<dbReference type="Pfam" id="PF13466">
    <property type="entry name" value="STAS_2"/>
    <property type="match status" value="1"/>
</dbReference>
<organism evidence="2 3">
    <name type="scientific">Alteromonas sediminis</name>
    <dbReference type="NCBI Taxonomy" id="2259342"/>
    <lineage>
        <taxon>Bacteria</taxon>
        <taxon>Pseudomonadati</taxon>
        <taxon>Pseudomonadota</taxon>
        <taxon>Gammaproteobacteria</taxon>
        <taxon>Alteromonadales</taxon>
        <taxon>Alteromonadaceae</taxon>
        <taxon>Alteromonas/Salinimonas group</taxon>
        <taxon>Alteromonas</taxon>
    </lineage>
</organism>
<proteinExistence type="predicted"/>